<name>A0A811ZNN8_NYCPR</name>
<dbReference type="AlphaFoldDB" id="A0A811ZNN8"/>
<proteinExistence type="predicted"/>
<accession>A0A811ZNN8</accession>
<protein>
    <submittedName>
        <fullName evidence="1">(raccoon dog) hypothetical protein</fullName>
    </submittedName>
</protein>
<sequence>MNCHTVFHNETNSQSLKQLCHPGTPKIAFLKELDSPVYLPRVPLGKEGRLAFCVKKLENLPVRPGVGPAVSGVNLAPTETAQLDLRGCGGREEGKMVKRTDFILLAN</sequence>
<gene>
    <name evidence="1" type="ORF">NYPRO_LOCUS23050</name>
</gene>
<evidence type="ECO:0000313" key="2">
    <source>
        <dbReference type="Proteomes" id="UP000645828"/>
    </source>
</evidence>
<dbReference type="EMBL" id="CAJHUB010000770">
    <property type="protein sequence ID" value="CAD7690256.1"/>
    <property type="molecule type" value="Genomic_DNA"/>
</dbReference>
<organism evidence="1 2">
    <name type="scientific">Nyctereutes procyonoides</name>
    <name type="common">Raccoon dog</name>
    <name type="synonym">Canis procyonoides</name>
    <dbReference type="NCBI Taxonomy" id="34880"/>
    <lineage>
        <taxon>Eukaryota</taxon>
        <taxon>Metazoa</taxon>
        <taxon>Chordata</taxon>
        <taxon>Craniata</taxon>
        <taxon>Vertebrata</taxon>
        <taxon>Euteleostomi</taxon>
        <taxon>Mammalia</taxon>
        <taxon>Eutheria</taxon>
        <taxon>Laurasiatheria</taxon>
        <taxon>Carnivora</taxon>
        <taxon>Caniformia</taxon>
        <taxon>Canidae</taxon>
        <taxon>Nyctereutes</taxon>
    </lineage>
</organism>
<evidence type="ECO:0000313" key="1">
    <source>
        <dbReference type="EMBL" id="CAD7690256.1"/>
    </source>
</evidence>
<dbReference type="Proteomes" id="UP000645828">
    <property type="component" value="Unassembled WGS sequence"/>
</dbReference>
<comment type="caution">
    <text evidence="1">The sequence shown here is derived from an EMBL/GenBank/DDBJ whole genome shotgun (WGS) entry which is preliminary data.</text>
</comment>
<reference evidence="1" key="1">
    <citation type="submission" date="2020-12" db="EMBL/GenBank/DDBJ databases">
        <authorList>
            <consortium name="Molecular Ecology Group"/>
        </authorList>
    </citation>
    <scope>NUCLEOTIDE SEQUENCE</scope>
    <source>
        <strain evidence="1">TBG_1078</strain>
    </source>
</reference>
<keyword evidence="2" id="KW-1185">Reference proteome</keyword>